<feature type="compositionally biased region" description="Basic and acidic residues" evidence="1">
    <location>
        <begin position="1"/>
        <end position="35"/>
    </location>
</feature>
<evidence type="ECO:0000256" key="1">
    <source>
        <dbReference type="SAM" id="MobiDB-lite"/>
    </source>
</evidence>
<gene>
    <name evidence="2" type="ORF">CGXH109_LOCUS117040</name>
</gene>
<evidence type="ECO:0000313" key="2">
    <source>
        <dbReference type="EMBL" id="CAI0652458.1"/>
    </source>
</evidence>
<organism evidence="2 3">
    <name type="scientific">Colletotrichum noveboracense</name>
    <dbReference type="NCBI Taxonomy" id="2664923"/>
    <lineage>
        <taxon>Eukaryota</taxon>
        <taxon>Fungi</taxon>
        <taxon>Dikarya</taxon>
        <taxon>Ascomycota</taxon>
        <taxon>Pezizomycotina</taxon>
        <taxon>Sordariomycetes</taxon>
        <taxon>Hypocreomycetidae</taxon>
        <taxon>Glomerellales</taxon>
        <taxon>Glomerellaceae</taxon>
        <taxon>Colletotrichum</taxon>
        <taxon>Colletotrichum gloeosporioides species complex</taxon>
    </lineage>
</organism>
<comment type="caution">
    <text evidence="2">The sequence shown here is derived from an EMBL/GenBank/DDBJ whole genome shotgun (WGS) entry which is preliminary data.</text>
</comment>
<feature type="compositionally biased region" description="Low complexity" evidence="1">
    <location>
        <begin position="93"/>
        <end position="108"/>
    </location>
</feature>
<feature type="compositionally biased region" description="Acidic residues" evidence="1">
    <location>
        <begin position="133"/>
        <end position="147"/>
    </location>
</feature>
<sequence length="156" mass="16995">MAPTSPKDKPNETDQSSIEKEDDRPANISKDKAKQLAEQMNQKAEELFSFIDAQLQNVVWLQLGEAPNDDFSYSSMEGDREEEDNNDDASPRAEGSNTAASSSAEGSNNEGGGNKDASSDEEDNKEDVSSGEGDNDDATFSDEENSDDAWFGDLRK</sequence>
<feature type="region of interest" description="Disordered" evidence="1">
    <location>
        <begin position="1"/>
        <end position="39"/>
    </location>
</feature>
<proteinExistence type="predicted"/>
<dbReference type="EMBL" id="CAMGZC010001343">
    <property type="protein sequence ID" value="CAI0652458.1"/>
    <property type="molecule type" value="Genomic_DNA"/>
</dbReference>
<dbReference type="Proteomes" id="UP001152533">
    <property type="component" value="Unassembled WGS sequence"/>
</dbReference>
<protein>
    <submittedName>
        <fullName evidence="2">Uncharacterized protein</fullName>
    </submittedName>
</protein>
<dbReference type="AlphaFoldDB" id="A0A9W4S3J4"/>
<feature type="region of interest" description="Disordered" evidence="1">
    <location>
        <begin position="67"/>
        <end position="156"/>
    </location>
</feature>
<accession>A0A9W4S3J4</accession>
<reference evidence="2" key="1">
    <citation type="submission" date="2022-08" db="EMBL/GenBank/DDBJ databases">
        <authorList>
            <person name="Giroux E."/>
            <person name="Giroux E."/>
        </authorList>
    </citation>
    <scope>NUCLEOTIDE SEQUENCE</scope>
    <source>
        <strain evidence="2">H1091258</strain>
    </source>
</reference>
<name>A0A9W4S3J4_9PEZI</name>
<keyword evidence="3" id="KW-1185">Reference proteome</keyword>
<dbReference type="OrthoDB" id="4844299at2759"/>
<evidence type="ECO:0000313" key="3">
    <source>
        <dbReference type="Proteomes" id="UP001152533"/>
    </source>
</evidence>